<dbReference type="Proteomes" id="UP000694941">
    <property type="component" value="Unplaced"/>
</dbReference>
<feature type="compositionally biased region" description="Low complexity" evidence="1">
    <location>
        <begin position="311"/>
        <end position="320"/>
    </location>
</feature>
<name>A0ABM1B8Y5_LIMPO</name>
<dbReference type="InterPro" id="IPR030492">
    <property type="entry name" value="RHD_CS"/>
</dbReference>
<dbReference type="PROSITE" id="PS50254">
    <property type="entry name" value="REL_2"/>
    <property type="match status" value="1"/>
</dbReference>
<dbReference type="Gene3D" id="2.60.40.340">
    <property type="entry name" value="Rel homology domain (RHD), DNA-binding domain"/>
    <property type="match status" value="1"/>
</dbReference>
<dbReference type="InterPro" id="IPR011539">
    <property type="entry name" value="RHD_DNA_bind_dom"/>
</dbReference>
<dbReference type="PANTHER" id="PTHR24169">
    <property type="entry name" value="NUCLEAR FACTOR NF-KAPPA-B PROTEIN"/>
    <property type="match status" value="1"/>
</dbReference>
<dbReference type="Gene3D" id="2.60.40.10">
    <property type="entry name" value="Immunoglobulins"/>
    <property type="match status" value="1"/>
</dbReference>
<evidence type="ECO:0000256" key="1">
    <source>
        <dbReference type="SAM" id="MobiDB-lite"/>
    </source>
</evidence>
<dbReference type="RefSeq" id="XP_013777220.1">
    <property type="nucleotide sequence ID" value="XM_013921766.2"/>
</dbReference>
<dbReference type="InterPro" id="IPR014756">
    <property type="entry name" value="Ig_E-set"/>
</dbReference>
<dbReference type="Pfam" id="PF16179">
    <property type="entry name" value="RHD_dimer"/>
    <property type="match status" value="1"/>
</dbReference>
<dbReference type="PRINTS" id="PR00057">
    <property type="entry name" value="NFKBTNSCPFCT"/>
</dbReference>
<evidence type="ECO:0000259" key="2">
    <source>
        <dbReference type="PROSITE" id="PS50254"/>
    </source>
</evidence>
<reference evidence="4" key="1">
    <citation type="submission" date="2025-08" db="UniProtKB">
        <authorList>
            <consortium name="RefSeq"/>
        </authorList>
    </citation>
    <scope>IDENTIFICATION</scope>
    <source>
        <tissue evidence="4">Muscle</tissue>
    </source>
</reference>
<keyword evidence="3" id="KW-1185">Reference proteome</keyword>
<dbReference type="InterPro" id="IPR008967">
    <property type="entry name" value="p53-like_TF_DNA-bd_sf"/>
</dbReference>
<sequence length="590" mass="65191">MFPTGAQPTRDSLTIEDVEEVIYQQVMDPSVSLVTSKLVPTNPTPYVRLVEQPASRALRFRYECEGRSAGSIPGANSTADCKTYPTIQVVNYKGSAVVVVSCVTKEGPPYRPHPHNLVGREGCKKGICTMVINNHDMTCSFSSLGIQCVKRKDIEESLKLREMIKVDPYRTGFDHRLQTSNIDLNVVRLCFQVFIEGSQQGKYTIPLPPVVSDPIFDKKAISELTINKLSHYSAPVCGGTEVILLCDKVAKDDIKVRFYEERAGQVEWEAFGEFHPNEVHKQVAIPFRTPRYRDENVQQPMSVFIQLYRPSDGSSSDPRPFQLLPMNRDPEGLSRKRQKIEDGCLDRFLKENIFVGAARDAGGPLTTHTIPRTIKLATRTVLKPETVLEGKSNQMPELFLQPSQLPHHPTFTPELRAGATSGGVVTMGVASTVTTCSGLSATSAVELKDRVSLCSPFYPNTTLVTASSQDILAIATKQVNSIPKSEPSGGIGVHQNAEMSLEETTEKLDSLDLGIEPLDIQNILDYSETENVSLNLSQSLFDSGNNFPVSNMLVATNVDYMNTSTNSFSYLQNELETLNVLCKSRTNEST</sequence>
<gene>
    <name evidence="4" type="primary">LOC106461895</name>
</gene>
<dbReference type="InterPro" id="IPR002909">
    <property type="entry name" value="IPT_dom"/>
</dbReference>
<dbReference type="SUPFAM" id="SSF49417">
    <property type="entry name" value="p53-like transcription factors"/>
    <property type="match status" value="1"/>
</dbReference>
<dbReference type="PROSITE" id="PS01204">
    <property type="entry name" value="REL_1"/>
    <property type="match status" value="1"/>
</dbReference>
<dbReference type="CDD" id="cd07887">
    <property type="entry name" value="RHD-n_Dorsal_Dif"/>
    <property type="match status" value="1"/>
</dbReference>
<organism evidence="3 4">
    <name type="scientific">Limulus polyphemus</name>
    <name type="common">Atlantic horseshoe crab</name>
    <dbReference type="NCBI Taxonomy" id="6850"/>
    <lineage>
        <taxon>Eukaryota</taxon>
        <taxon>Metazoa</taxon>
        <taxon>Ecdysozoa</taxon>
        <taxon>Arthropoda</taxon>
        <taxon>Chelicerata</taxon>
        <taxon>Merostomata</taxon>
        <taxon>Xiphosura</taxon>
        <taxon>Limulidae</taxon>
        <taxon>Limulus</taxon>
    </lineage>
</organism>
<dbReference type="PANTHER" id="PTHR24169:SF25">
    <property type="entry name" value="DORSAL-RELATED IMMUNITY FACTOR DIF-RELATED"/>
    <property type="match status" value="1"/>
</dbReference>
<feature type="domain" description="RHD" evidence="2">
    <location>
        <begin position="42"/>
        <end position="222"/>
    </location>
</feature>
<protein>
    <submittedName>
        <fullName evidence="4">Embryonic polarity protein dorsal-like isoform X1</fullName>
    </submittedName>
</protein>
<dbReference type="InterPro" id="IPR033926">
    <property type="entry name" value="IPT_NFkappaB"/>
</dbReference>
<dbReference type="InterPro" id="IPR032397">
    <property type="entry name" value="RHD_dimer"/>
</dbReference>
<proteinExistence type="predicted"/>
<dbReference type="InterPro" id="IPR013783">
    <property type="entry name" value="Ig-like_fold"/>
</dbReference>
<dbReference type="InterPro" id="IPR000451">
    <property type="entry name" value="NFkB/Dor"/>
</dbReference>
<dbReference type="SUPFAM" id="SSF81296">
    <property type="entry name" value="E set domains"/>
    <property type="match status" value="1"/>
</dbReference>
<dbReference type="Pfam" id="PF00554">
    <property type="entry name" value="RHD_DNA_bind"/>
    <property type="match status" value="1"/>
</dbReference>
<evidence type="ECO:0000313" key="4">
    <source>
        <dbReference type="RefSeq" id="XP_013777220.1"/>
    </source>
</evidence>
<evidence type="ECO:0000313" key="3">
    <source>
        <dbReference type="Proteomes" id="UP000694941"/>
    </source>
</evidence>
<dbReference type="GeneID" id="106461895"/>
<feature type="region of interest" description="Disordered" evidence="1">
    <location>
        <begin position="311"/>
        <end position="336"/>
    </location>
</feature>
<accession>A0ABM1B8Y5</accession>
<dbReference type="CDD" id="cd01177">
    <property type="entry name" value="IPT_NFkappaB"/>
    <property type="match status" value="1"/>
</dbReference>
<dbReference type="InterPro" id="IPR037059">
    <property type="entry name" value="RHD_DNA_bind_dom_sf"/>
</dbReference>
<dbReference type="SMART" id="SM00429">
    <property type="entry name" value="IPT"/>
    <property type="match status" value="1"/>
</dbReference>